<evidence type="ECO:0000313" key="2">
    <source>
        <dbReference type="Proteomes" id="UP001161580"/>
    </source>
</evidence>
<organism evidence="1 2">
    <name type="scientific">Ferirhizobium litorale</name>
    <dbReference type="NCBI Taxonomy" id="2927786"/>
    <lineage>
        <taxon>Bacteria</taxon>
        <taxon>Pseudomonadati</taxon>
        <taxon>Pseudomonadota</taxon>
        <taxon>Alphaproteobacteria</taxon>
        <taxon>Hyphomicrobiales</taxon>
        <taxon>Rhizobiaceae</taxon>
        <taxon>Ferirhizobium</taxon>
    </lineage>
</organism>
<dbReference type="RefSeq" id="WP_311785585.1">
    <property type="nucleotide sequence ID" value="NZ_JALDYY010000002.1"/>
</dbReference>
<dbReference type="Pfam" id="PF05521">
    <property type="entry name" value="Phage_HCP"/>
    <property type="match status" value="1"/>
</dbReference>
<proteinExistence type="predicted"/>
<dbReference type="Proteomes" id="UP001161580">
    <property type="component" value="Unassembled WGS sequence"/>
</dbReference>
<dbReference type="EMBL" id="JALDYZ010000002">
    <property type="protein sequence ID" value="MDI7921412.1"/>
    <property type="molecule type" value="Genomic_DNA"/>
</dbReference>
<dbReference type="NCBIfam" id="TIGR01563">
    <property type="entry name" value="gp16_SPP1"/>
    <property type="match status" value="1"/>
</dbReference>
<keyword evidence="2" id="KW-1185">Reference proteome</keyword>
<gene>
    <name evidence="1" type="ORF">MRS75_04855</name>
</gene>
<protein>
    <submittedName>
        <fullName evidence="1">Phage head closure protein</fullName>
    </submittedName>
</protein>
<dbReference type="AlphaFoldDB" id="A0AAE3Q8W7"/>
<evidence type="ECO:0000313" key="1">
    <source>
        <dbReference type="EMBL" id="MDI7921412.1"/>
    </source>
</evidence>
<dbReference type="InterPro" id="IPR038666">
    <property type="entry name" value="SSP1_head-tail_sf"/>
</dbReference>
<dbReference type="InterPro" id="IPR008767">
    <property type="entry name" value="Phage_SPP1_head-tail_adaptor"/>
</dbReference>
<comment type="caution">
    <text evidence="1">The sequence shown here is derived from an EMBL/GenBank/DDBJ whole genome shotgun (WGS) entry which is preliminary data.</text>
</comment>
<name>A0AAE3Q8W7_9HYPH</name>
<accession>A0AAE3Q8W7</accession>
<dbReference type="Gene3D" id="2.40.10.270">
    <property type="entry name" value="Bacteriophage SPP1 head-tail adaptor protein"/>
    <property type="match status" value="1"/>
</dbReference>
<reference evidence="1" key="1">
    <citation type="submission" date="2022-03" db="EMBL/GenBank/DDBJ databases">
        <title>Fererhizobium litorale gen. nov., sp. nov., isolated from sandy sediments of the Sea of Japan seashore.</title>
        <authorList>
            <person name="Romanenko L."/>
            <person name="Kurilenko V."/>
            <person name="Otstavnykh N."/>
            <person name="Svetashev V."/>
            <person name="Tekutyeva L."/>
            <person name="Isaeva M."/>
            <person name="Mikhailov V."/>
        </authorList>
    </citation>
    <scope>NUCLEOTIDE SEQUENCE</scope>
    <source>
        <strain evidence="1">KMM 9576</strain>
    </source>
</reference>
<sequence length="111" mass="12540">MQLTFFDPGRMTARLQLERPVATPDGQGGATVAYETVAAVWARIEPAGHRILERASAETFALTHRIWIRHRANVEAGMRLRKGGRIFAIKAIRDHDETGRYLVCHCEEEGR</sequence>